<feature type="active site" description="Proton acceptor" evidence="8">
    <location>
        <position position="64"/>
    </location>
</feature>
<dbReference type="NCBIfam" id="TIGR00262">
    <property type="entry name" value="trpA"/>
    <property type="match status" value="1"/>
</dbReference>
<dbReference type="Gene3D" id="3.20.20.70">
    <property type="entry name" value="Aldolase class I"/>
    <property type="match status" value="1"/>
</dbReference>
<keyword evidence="4 8" id="KW-0822">Tryptophan biosynthesis</keyword>
<dbReference type="InterPro" id="IPR018204">
    <property type="entry name" value="Trp_synthase_alpha_AS"/>
</dbReference>
<evidence type="ECO:0000256" key="9">
    <source>
        <dbReference type="RuleBase" id="RU003662"/>
    </source>
</evidence>
<accession>A0ABR5SCU2</accession>
<dbReference type="SUPFAM" id="SSF51366">
    <property type="entry name" value="Ribulose-phoshate binding barrel"/>
    <property type="match status" value="1"/>
</dbReference>
<comment type="caution">
    <text evidence="10">The sequence shown here is derived from an EMBL/GenBank/DDBJ whole genome shotgun (WGS) entry which is preliminary data.</text>
</comment>
<dbReference type="EMBL" id="LNQR01000118">
    <property type="protein sequence ID" value="KWT78224.1"/>
    <property type="molecule type" value="Genomic_DNA"/>
</dbReference>
<comment type="pathway">
    <text evidence="1 8">Amino-acid biosynthesis; L-tryptophan biosynthesis; L-tryptophan from chorismate: step 5/5.</text>
</comment>
<name>A0ABR5SCU2_9BACT</name>
<evidence type="ECO:0000256" key="6">
    <source>
        <dbReference type="ARBA" id="ARBA00023239"/>
    </source>
</evidence>
<evidence type="ECO:0000256" key="3">
    <source>
        <dbReference type="ARBA" id="ARBA00022605"/>
    </source>
</evidence>
<keyword evidence="3 8" id="KW-0028">Amino-acid biosynthesis</keyword>
<dbReference type="CDD" id="cd04724">
    <property type="entry name" value="Tryptophan_synthase_alpha"/>
    <property type="match status" value="1"/>
</dbReference>
<dbReference type="GO" id="GO:0004834">
    <property type="term" value="F:tryptophan synthase activity"/>
    <property type="evidence" value="ECO:0007669"/>
    <property type="project" value="UniProtKB-EC"/>
</dbReference>
<comment type="subunit">
    <text evidence="2 8">Tetramer of two alpha and two beta chains.</text>
</comment>
<evidence type="ECO:0000256" key="2">
    <source>
        <dbReference type="ARBA" id="ARBA00011270"/>
    </source>
</evidence>
<keyword evidence="6 8" id="KW-0456">Lyase</keyword>
<evidence type="ECO:0000256" key="5">
    <source>
        <dbReference type="ARBA" id="ARBA00023141"/>
    </source>
</evidence>
<gene>
    <name evidence="8 10" type="primary">trpA</name>
    <name evidence="10" type="ORF">ASN18_2951</name>
</gene>
<comment type="function">
    <text evidence="8">The alpha subunit is responsible for the aldol cleavage of indoleglycerol phosphate to indole and glyceraldehyde 3-phosphate.</text>
</comment>
<proteinExistence type="inferred from homology"/>
<dbReference type="EC" id="4.2.1.20" evidence="8"/>
<keyword evidence="11" id="KW-1185">Reference proteome</keyword>
<dbReference type="Proteomes" id="UP000060487">
    <property type="component" value="Unassembled WGS sequence"/>
</dbReference>
<reference evidence="10 11" key="1">
    <citation type="submission" date="2015-11" db="EMBL/GenBank/DDBJ databases">
        <authorList>
            <person name="Lin W."/>
        </authorList>
    </citation>
    <scope>NUCLEOTIDE SEQUENCE [LARGE SCALE GENOMIC DNA]</scope>
    <source>
        <strain evidence="10 11">HCH-1</strain>
    </source>
</reference>
<comment type="similarity">
    <text evidence="8 9">Belongs to the TrpA family.</text>
</comment>
<evidence type="ECO:0000313" key="10">
    <source>
        <dbReference type="EMBL" id="KWT78224.1"/>
    </source>
</evidence>
<dbReference type="PANTHER" id="PTHR43406">
    <property type="entry name" value="TRYPTOPHAN SYNTHASE, ALPHA CHAIN"/>
    <property type="match status" value="1"/>
</dbReference>
<organism evidence="10 11">
    <name type="scientific">Candidatus Magnetominusculus xianensis</name>
    <dbReference type="NCBI Taxonomy" id="1748249"/>
    <lineage>
        <taxon>Bacteria</taxon>
        <taxon>Pseudomonadati</taxon>
        <taxon>Nitrospirota</taxon>
        <taxon>Nitrospiria</taxon>
        <taxon>Nitrospirales</taxon>
        <taxon>Nitrospiraceae</taxon>
        <taxon>Candidatus Magnetominusculus</taxon>
    </lineage>
</organism>
<keyword evidence="5 8" id="KW-0057">Aromatic amino acid biosynthesis</keyword>
<dbReference type="RefSeq" id="WP_085053566.1">
    <property type="nucleotide sequence ID" value="NZ_LNQR01000118.1"/>
</dbReference>
<evidence type="ECO:0000256" key="7">
    <source>
        <dbReference type="ARBA" id="ARBA00049047"/>
    </source>
</evidence>
<evidence type="ECO:0000256" key="8">
    <source>
        <dbReference type="HAMAP-Rule" id="MF_00131"/>
    </source>
</evidence>
<dbReference type="InterPro" id="IPR013785">
    <property type="entry name" value="Aldolase_TIM"/>
</dbReference>
<dbReference type="HAMAP" id="MF_00131">
    <property type="entry name" value="Trp_synth_alpha"/>
    <property type="match status" value="1"/>
</dbReference>
<dbReference type="InterPro" id="IPR002028">
    <property type="entry name" value="Trp_synthase_suA"/>
</dbReference>
<sequence>MTHSAITERFIKIKKADNGKKAFIPYIMAGEPSLSSTAVIVQELEEMGADIVELGVPFSDPVADGPTIQHAAMSALSRGVTLRKVIDMVKSIRQKSTIPIVLMTYFNPVLKFGLNNFIGAALSSGVDGIIIPDLPPDEETDFIASCHKAGPDTIFLLAPTSTDKRIDLVCHQSRGFIYYVSLTGITGSAISIDDSLKAQIEKIRSNSNKPVAVGFGVKTSDEAARVAAIADGVIVGSAIVKAIEEGRESFRALVKSLRAAI</sequence>
<dbReference type="PROSITE" id="PS00167">
    <property type="entry name" value="TRP_SYNTHASE_ALPHA"/>
    <property type="match status" value="1"/>
</dbReference>
<evidence type="ECO:0000256" key="4">
    <source>
        <dbReference type="ARBA" id="ARBA00022822"/>
    </source>
</evidence>
<protein>
    <recommendedName>
        <fullName evidence="8">Tryptophan synthase alpha chain</fullName>
        <ecNumber evidence="8">4.2.1.20</ecNumber>
    </recommendedName>
</protein>
<comment type="catalytic activity">
    <reaction evidence="7 8">
        <text>(1S,2R)-1-C-(indol-3-yl)glycerol 3-phosphate + L-serine = D-glyceraldehyde 3-phosphate + L-tryptophan + H2O</text>
        <dbReference type="Rhea" id="RHEA:10532"/>
        <dbReference type="ChEBI" id="CHEBI:15377"/>
        <dbReference type="ChEBI" id="CHEBI:33384"/>
        <dbReference type="ChEBI" id="CHEBI:57912"/>
        <dbReference type="ChEBI" id="CHEBI:58866"/>
        <dbReference type="ChEBI" id="CHEBI:59776"/>
        <dbReference type="EC" id="4.2.1.20"/>
    </reaction>
</comment>
<feature type="active site" description="Proton acceptor" evidence="8">
    <location>
        <position position="53"/>
    </location>
</feature>
<dbReference type="Pfam" id="PF00290">
    <property type="entry name" value="Trp_syntA"/>
    <property type="match status" value="1"/>
</dbReference>
<evidence type="ECO:0000256" key="1">
    <source>
        <dbReference type="ARBA" id="ARBA00004733"/>
    </source>
</evidence>
<evidence type="ECO:0000313" key="11">
    <source>
        <dbReference type="Proteomes" id="UP000060487"/>
    </source>
</evidence>
<dbReference type="PANTHER" id="PTHR43406:SF1">
    <property type="entry name" value="TRYPTOPHAN SYNTHASE ALPHA CHAIN, CHLOROPLASTIC"/>
    <property type="match status" value="1"/>
</dbReference>
<dbReference type="InterPro" id="IPR011060">
    <property type="entry name" value="RibuloseP-bd_barrel"/>
</dbReference>